<dbReference type="Proteomes" id="UP000294824">
    <property type="component" value="Unassembled WGS sequence"/>
</dbReference>
<sequence>MLEKISEGLKNPITKDDLYSSEIKISHLKKIDKVFNKGLEYYINPRPISENKDASIFFRKDKFNSDLNIGAKKIVNQFEDLKNSLTAISKLSDIQFERKIPIFSIKDSPRKVAQEIRDLLYPNEFSPILRDFLKELISKFAENNIMVFEFVETWNKKDTANINGFYLNPNVIVLKRQQKSFRREIFTLIHELGHYLLNEEEIEEVDVKSISQKDLSKIENWCNEFSYFFLVGNYANTIEGLNKVDSSNDYHFDFIQRISKETNLSTLALYTRLLYSKKISYKDYNNVKNELEELYRKKIEEENKKKELDKISGIKKGGSVPKPINSPLFVNTLQTALYGGVINEYDFCKKLNIKPEKIDKYI</sequence>
<dbReference type="EMBL" id="SORL01000007">
    <property type="protein sequence ID" value="TDY64832.1"/>
    <property type="molecule type" value="Genomic_DNA"/>
</dbReference>
<evidence type="ECO:0000313" key="4">
    <source>
        <dbReference type="Proteomes" id="UP000294824"/>
    </source>
</evidence>
<evidence type="ECO:0000256" key="1">
    <source>
        <dbReference type="SAM" id="Coils"/>
    </source>
</evidence>
<dbReference type="PANTHER" id="PTHR43236">
    <property type="entry name" value="ANTITOXIN HIGA1"/>
    <property type="match status" value="1"/>
</dbReference>
<dbReference type="Gene3D" id="1.10.10.2910">
    <property type="match status" value="1"/>
</dbReference>
<comment type="caution">
    <text evidence="3">The sequence shown here is derived from an EMBL/GenBank/DDBJ whole genome shotgun (WGS) entry which is preliminary data.</text>
</comment>
<keyword evidence="1" id="KW-0175">Coiled coil</keyword>
<dbReference type="InterPro" id="IPR052345">
    <property type="entry name" value="Rad_response_metalloprotease"/>
</dbReference>
<evidence type="ECO:0000313" key="3">
    <source>
        <dbReference type="EMBL" id="TDY64832.1"/>
    </source>
</evidence>
<feature type="coiled-coil region" evidence="1">
    <location>
        <begin position="281"/>
        <end position="311"/>
    </location>
</feature>
<dbReference type="AlphaFoldDB" id="A0A4R8MKA6"/>
<protein>
    <submittedName>
        <fullName evidence="3">Zn-dependent peptidase ImmA (M78 family)</fullName>
    </submittedName>
</protein>
<gene>
    <name evidence="3" type="ORF">DFQ06_1755</name>
</gene>
<organism evidence="3 4">
    <name type="scientific">Algibacter lectus</name>
    <dbReference type="NCBI Taxonomy" id="221126"/>
    <lineage>
        <taxon>Bacteria</taxon>
        <taxon>Pseudomonadati</taxon>
        <taxon>Bacteroidota</taxon>
        <taxon>Flavobacteriia</taxon>
        <taxon>Flavobacteriales</taxon>
        <taxon>Flavobacteriaceae</taxon>
        <taxon>Algibacter</taxon>
    </lineage>
</organism>
<proteinExistence type="predicted"/>
<name>A0A4R8MKA6_9FLAO</name>
<dbReference type="PANTHER" id="PTHR43236:SF1">
    <property type="entry name" value="BLL7220 PROTEIN"/>
    <property type="match status" value="1"/>
</dbReference>
<dbReference type="Pfam" id="PF06114">
    <property type="entry name" value="Peptidase_M78"/>
    <property type="match status" value="1"/>
</dbReference>
<feature type="domain" description="IrrE N-terminal-like" evidence="2">
    <location>
        <begin position="164"/>
        <end position="231"/>
    </location>
</feature>
<evidence type="ECO:0000259" key="2">
    <source>
        <dbReference type="Pfam" id="PF06114"/>
    </source>
</evidence>
<keyword evidence="4" id="KW-1185">Reference proteome</keyword>
<dbReference type="SUPFAM" id="SSF55486">
    <property type="entry name" value="Metalloproteases ('zincins'), catalytic domain"/>
    <property type="match status" value="1"/>
</dbReference>
<reference evidence="3 4" key="1">
    <citation type="submission" date="2019-03" db="EMBL/GenBank/DDBJ databases">
        <title>Genomic Encyclopedia of Type Strains, Phase III (KMG-III): the genomes of soil and plant-associated and newly described type strains.</title>
        <authorList>
            <person name="Whitman W."/>
        </authorList>
    </citation>
    <scope>NUCLEOTIDE SEQUENCE [LARGE SCALE GENOMIC DNA]</scope>
    <source>
        <strain evidence="3 4">CECT 8301</strain>
    </source>
</reference>
<dbReference type="InterPro" id="IPR010359">
    <property type="entry name" value="IrrE_HExxH"/>
</dbReference>
<accession>A0A4R8MKA6</accession>